<dbReference type="RefSeq" id="XP_012674150.1">
    <property type="nucleotide sequence ID" value="XM_012818696.3"/>
</dbReference>
<dbReference type="PANTHER" id="PTHR24274">
    <property type="entry name" value="CILIA- AND FLAGELLA-ASSOCIATED PROTEIN 161"/>
    <property type="match status" value="1"/>
</dbReference>
<dbReference type="PANTHER" id="PTHR24274:SF1">
    <property type="entry name" value="CILIA- AND FLAGELLA-ASSOCIATED PROTEIN 161"/>
    <property type="match status" value="1"/>
</dbReference>
<reference evidence="3" key="1">
    <citation type="submission" date="2025-08" db="UniProtKB">
        <authorList>
            <consortium name="RefSeq"/>
        </authorList>
    </citation>
    <scope>IDENTIFICATION</scope>
</reference>
<dbReference type="GO" id="GO:0060271">
    <property type="term" value="P:cilium assembly"/>
    <property type="evidence" value="ECO:0007669"/>
    <property type="project" value="TreeGrafter"/>
</dbReference>
<keyword evidence="3" id="KW-0282">Flagellum</keyword>
<dbReference type="GO" id="GO:0031514">
    <property type="term" value="C:motile cilium"/>
    <property type="evidence" value="ECO:0007669"/>
    <property type="project" value="TreeGrafter"/>
</dbReference>
<dbReference type="KEGG" id="char:105892438"/>
<accession>A0A6P3VL73</accession>
<dbReference type="OrthoDB" id="2126411at2759"/>
<keyword evidence="3" id="KW-0969">Cilium</keyword>
<name>A0A6P3VL73_CLUHA</name>
<protein>
    <submittedName>
        <fullName evidence="3">Cilia- and flagella-associated protein 161</fullName>
    </submittedName>
</protein>
<proteinExistence type="predicted"/>
<evidence type="ECO:0000256" key="1">
    <source>
        <dbReference type="SAM" id="MobiDB-lite"/>
    </source>
</evidence>
<keyword evidence="3" id="KW-0966">Cell projection</keyword>
<dbReference type="InterPro" id="IPR055325">
    <property type="entry name" value="CF161"/>
</dbReference>
<evidence type="ECO:0000313" key="3">
    <source>
        <dbReference type="RefSeq" id="XP_012674150.1"/>
    </source>
</evidence>
<dbReference type="CTD" id="161502"/>
<dbReference type="GeneID" id="105892438"/>
<gene>
    <name evidence="3" type="primary">cfap161</name>
</gene>
<evidence type="ECO:0000313" key="2">
    <source>
        <dbReference type="Proteomes" id="UP000515152"/>
    </source>
</evidence>
<organism evidence="2 3">
    <name type="scientific">Clupea harengus</name>
    <name type="common">Atlantic herring</name>
    <dbReference type="NCBI Taxonomy" id="7950"/>
    <lineage>
        <taxon>Eukaryota</taxon>
        <taxon>Metazoa</taxon>
        <taxon>Chordata</taxon>
        <taxon>Craniata</taxon>
        <taxon>Vertebrata</taxon>
        <taxon>Euteleostomi</taxon>
        <taxon>Actinopterygii</taxon>
        <taxon>Neopterygii</taxon>
        <taxon>Teleostei</taxon>
        <taxon>Clupei</taxon>
        <taxon>Clupeiformes</taxon>
        <taxon>Clupeoidei</taxon>
        <taxon>Clupeidae</taxon>
        <taxon>Clupea</taxon>
    </lineage>
</organism>
<dbReference type="AlphaFoldDB" id="A0A6P3VL73"/>
<feature type="region of interest" description="Disordered" evidence="1">
    <location>
        <begin position="287"/>
        <end position="306"/>
    </location>
</feature>
<feature type="compositionally biased region" description="Polar residues" evidence="1">
    <location>
        <begin position="287"/>
        <end position="297"/>
    </location>
</feature>
<dbReference type="Proteomes" id="UP000515152">
    <property type="component" value="Chromosome 3"/>
</dbReference>
<sequence>MTQARTYSPNVRVGNWIEDLVLKEDMLKDFLEQKGRGELTLQKVGTLRDNIMKSVELSVTLGMVRFGDTVMLVNPGREEPDQRDPCALSILTDISNIRPPPQQTDNQSLQAPCLVGGARSLQPCVRNAFVIDSVDGTPKGDMLLYDQSFCLRTTAGYAGGLYLASDVKSFQKCAPKSRLQEVNLVEELNFLCHWKLKYIDPQERLEHEGFPVSANSRVLISHCKTNQCLSLMENHILWTPFGKEYEITAQTRLDSHKAEQDGNHWIFSTSDPGNHGHTLFQTQQANQITEETQSDPQPVSDPTPDH</sequence>
<keyword evidence="2" id="KW-1185">Reference proteome</keyword>
<dbReference type="Pfam" id="PF24569">
    <property type="entry name" value="CFAP161"/>
    <property type="match status" value="1"/>
</dbReference>